<dbReference type="Proteomes" id="UP000006813">
    <property type="component" value="Unassembled WGS sequence"/>
</dbReference>
<dbReference type="PANTHER" id="PTHR11265:SF0">
    <property type="entry name" value="12S RRNA N4-METHYLCYTIDINE METHYLTRANSFERASE"/>
    <property type="match status" value="1"/>
</dbReference>
<dbReference type="InParanoid" id="G5C180"/>
<sequence length="133" mass="15204">MVPWTGGWMVADTVNTLQQQAPASILRRYREEKHSKKISSAIIQAQSIYPITRAQHLASPAVGTFPPLLFMHGNICYNDLLEYIATKTFQALCVFVNKEFDELYTRRRTAQKFLRPSGHLVAILFHSLEVQII</sequence>
<dbReference type="Gene3D" id="1.10.150.170">
    <property type="entry name" value="Putative methyltransferase TM0872, insert domain"/>
    <property type="match status" value="1"/>
</dbReference>
<keyword evidence="3 5" id="KW-0808">Transferase</keyword>
<keyword evidence="2 5" id="KW-0489">Methyltransferase</keyword>
<dbReference type="Pfam" id="PF01795">
    <property type="entry name" value="Methyltransf_5"/>
    <property type="match status" value="1"/>
</dbReference>
<dbReference type="InterPro" id="IPR023397">
    <property type="entry name" value="SAM-dep_MeTrfase_MraW_recog"/>
</dbReference>
<dbReference type="EMBL" id="JH172826">
    <property type="protein sequence ID" value="EHB15291.1"/>
    <property type="molecule type" value="Genomic_DNA"/>
</dbReference>
<evidence type="ECO:0000313" key="5">
    <source>
        <dbReference type="EMBL" id="EHB15291.1"/>
    </source>
</evidence>
<dbReference type="STRING" id="10181.G5C180"/>
<reference evidence="5 6" key="1">
    <citation type="journal article" date="2011" name="Nature">
        <title>Genome sequencing reveals insights into physiology and longevity of the naked mole rat.</title>
        <authorList>
            <person name="Kim E.B."/>
            <person name="Fang X."/>
            <person name="Fushan A.A."/>
            <person name="Huang Z."/>
            <person name="Lobanov A.V."/>
            <person name="Han L."/>
            <person name="Marino S.M."/>
            <person name="Sun X."/>
            <person name="Turanov A.A."/>
            <person name="Yang P."/>
            <person name="Yim S.H."/>
            <person name="Zhao X."/>
            <person name="Kasaikina M.V."/>
            <person name="Stoletzki N."/>
            <person name="Peng C."/>
            <person name="Polak P."/>
            <person name="Xiong Z."/>
            <person name="Kiezun A."/>
            <person name="Zhu Y."/>
            <person name="Chen Y."/>
            <person name="Kryukov G.V."/>
            <person name="Zhang Q."/>
            <person name="Peshkin L."/>
            <person name="Yang L."/>
            <person name="Bronson R.T."/>
            <person name="Buffenstein R."/>
            <person name="Wang B."/>
            <person name="Han C."/>
            <person name="Li Q."/>
            <person name="Chen L."/>
            <person name="Zhao W."/>
            <person name="Sunyaev S.R."/>
            <person name="Park T.J."/>
            <person name="Zhang G."/>
            <person name="Wang J."/>
            <person name="Gladyshev V.N."/>
        </authorList>
    </citation>
    <scope>NUCLEOTIDE SEQUENCE [LARGE SCALE GENOMIC DNA]</scope>
</reference>
<evidence type="ECO:0000256" key="2">
    <source>
        <dbReference type="ARBA" id="ARBA00022603"/>
    </source>
</evidence>
<dbReference type="GO" id="GO:0071424">
    <property type="term" value="F:rRNA (cytosine-N4-)-methyltransferase activity"/>
    <property type="evidence" value="ECO:0007669"/>
    <property type="project" value="TreeGrafter"/>
</dbReference>
<dbReference type="PANTHER" id="PTHR11265">
    <property type="entry name" value="S-ADENOSYL-METHYLTRANSFERASE MRAW"/>
    <property type="match status" value="1"/>
</dbReference>
<evidence type="ECO:0000256" key="4">
    <source>
        <dbReference type="ARBA" id="ARBA00022691"/>
    </source>
</evidence>
<evidence type="ECO:0000256" key="1">
    <source>
        <dbReference type="ARBA" id="ARBA00010396"/>
    </source>
</evidence>
<dbReference type="GO" id="GO:0070475">
    <property type="term" value="P:rRNA base methylation"/>
    <property type="evidence" value="ECO:0007669"/>
    <property type="project" value="TreeGrafter"/>
</dbReference>
<proteinExistence type="inferred from homology"/>
<protein>
    <submittedName>
        <fullName evidence="5">Putative S-adenosyl-L-methionine-dependent methyltransferase METT5D1</fullName>
    </submittedName>
</protein>
<dbReference type="AlphaFoldDB" id="G5C180"/>
<dbReference type="InterPro" id="IPR002903">
    <property type="entry name" value="RsmH"/>
</dbReference>
<name>G5C180_HETGA</name>
<gene>
    <name evidence="5" type="ORF">GW7_17275</name>
</gene>
<comment type="similarity">
    <text evidence="1">Belongs to the methyltransferase superfamily. RsmH family.</text>
</comment>
<keyword evidence="4" id="KW-0949">S-adenosyl-L-methionine</keyword>
<dbReference type="SUPFAM" id="SSF81799">
    <property type="entry name" value="Putative methyltransferase TM0872, insert domain"/>
    <property type="match status" value="1"/>
</dbReference>
<evidence type="ECO:0000256" key="3">
    <source>
        <dbReference type="ARBA" id="ARBA00022679"/>
    </source>
</evidence>
<organism evidence="5 6">
    <name type="scientific">Heterocephalus glaber</name>
    <name type="common">Naked mole rat</name>
    <dbReference type="NCBI Taxonomy" id="10181"/>
    <lineage>
        <taxon>Eukaryota</taxon>
        <taxon>Metazoa</taxon>
        <taxon>Chordata</taxon>
        <taxon>Craniata</taxon>
        <taxon>Vertebrata</taxon>
        <taxon>Euteleostomi</taxon>
        <taxon>Mammalia</taxon>
        <taxon>Eutheria</taxon>
        <taxon>Euarchontoglires</taxon>
        <taxon>Glires</taxon>
        <taxon>Rodentia</taxon>
        <taxon>Hystricomorpha</taxon>
        <taxon>Bathyergidae</taxon>
        <taxon>Heterocephalus</taxon>
    </lineage>
</organism>
<evidence type="ECO:0000313" key="6">
    <source>
        <dbReference type="Proteomes" id="UP000006813"/>
    </source>
</evidence>
<accession>G5C180</accession>